<proteinExistence type="predicted"/>
<reference evidence="1 2" key="1">
    <citation type="submission" date="2023-09" db="EMBL/GenBank/DDBJ databases">
        <authorList>
            <person name="Astacio K.C."/>
            <person name="Barreto J.C."/>
            <person name="Colon C.A."/>
            <person name="Dejesus A.I."/>
            <person name="Gragirenes D.A."/>
            <person name="Navarro A."/>
            <person name="Negron R.A."/>
            <person name="Nunez P.S."/>
            <person name="Ortiz C.A."/>
            <person name="Ortiz A.Y."/>
            <person name="Roman V.A."/>
            <person name="Sanchez M.A."/>
            <person name="Serrano K.M."/>
            <person name="Klyczek K."/>
            <person name="Ko C."/>
            <person name="Russell D.A."/>
            <person name="Jacobs-Sera D."/>
            <person name="Hatfull G.F."/>
        </authorList>
    </citation>
    <scope>NUCLEOTIDE SEQUENCE [LARGE SCALE GENOMIC DNA]</scope>
</reference>
<evidence type="ECO:0000313" key="1">
    <source>
        <dbReference type="EMBL" id="WNT44343.1"/>
    </source>
</evidence>
<gene>
    <name evidence="1" type="primary">24</name>
    <name evidence="1" type="ORF">SEA_MABODAMACA_24</name>
</gene>
<dbReference type="Proteomes" id="UP001305869">
    <property type="component" value="Segment"/>
</dbReference>
<evidence type="ECO:0000313" key="2">
    <source>
        <dbReference type="Proteomes" id="UP001305869"/>
    </source>
</evidence>
<sequence length="95" mass="10323">MTSSEYPTASSIVEFSRNFSDIFAAATEGDKGRMTRSMELGYGYLGSDFDSVAAGHASAALCHFFHAQEEGKTEEQIAYHLRLASGYADMALGKR</sequence>
<protein>
    <submittedName>
        <fullName evidence="1">Uncharacterized protein</fullName>
    </submittedName>
</protein>
<name>A0AA96SFV7_9CAUD</name>
<organism evidence="1 2">
    <name type="scientific">Microbacterium phage Mabodamaca</name>
    <dbReference type="NCBI Taxonomy" id="3078574"/>
    <lineage>
        <taxon>Viruses</taxon>
        <taxon>Duplodnaviria</taxon>
        <taxon>Heunggongvirae</taxon>
        <taxon>Uroviricota</taxon>
        <taxon>Caudoviricetes</taxon>
        <taxon>Casidaviridae</taxon>
        <taxon>Mabodamacavirus</taxon>
        <taxon>Mabodamacavirus mabodamaca</taxon>
    </lineage>
</organism>
<keyword evidence="2" id="KW-1185">Reference proteome</keyword>
<accession>A0AA96SFV7</accession>
<dbReference type="EMBL" id="OR613467">
    <property type="protein sequence ID" value="WNT44343.1"/>
    <property type="molecule type" value="Genomic_DNA"/>
</dbReference>